<accession>A0A9P1BHR1</accession>
<comment type="similarity">
    <text evidence="1">Belongs to the costars family.</text>
</comment>
<evidence type="ECO:0000256" key="1">
    <source>
        <dbReference type="ARBA" id="ARBA00006126"/>
    </source>
</evidence>
<protein>
    <submittedName>
        <fullName evidence="6">Costars family protein At4g33640</fullName>
    </submittedName>
</protein>
<dbReference type="AlphaFoldDB" id="A0A9P1BHR1"/>
<dbReference type="EMBL" id="CAMXCT030000031">
    <property type="protein sequence ID" value="CAL4760057.1"/>
    <property type="molecule type" value="Genomic_DNA"/>
</dbReference>
<sequence>MDEAAAVLKASDDEARRICQEIRRIGGADRVTFGELVKDEIVEQTFEALMGTLKAARKKGFITFEGELLLMGKHDATVISVTPEGASAEPEPPAPAPATATGGYAEAPTEAPAVRKASKSSNRSDDSSKFHVDMSYINHRTGEVDRLEGRKSVLAGKVDGPAVAHSASVKHEDGKWKVDTSYIGHRTGDTANLTRKEDKTDDAEFADPSEKKFSHQELKVSSAKPPDVDPAKREQYLSASDFESIFGMSFAEFQKLPKWKQQNAKKAKELF</sequence>
<evidence type="ECO:0000313" key="4">
    <source>
        <dbReference type="EMBL" id="CAI3972745.1"/>
    </source>
</evidence>
<dbReference type="InterPro" id="IPR027817">
    <property type="entry name" value="Costars_dom"/>
</dbReference>
<dbReference type="Gene3D" id="1.10.10.1540">
    <property type="entry name" value="Costar domain"/>
    <property type="match status" value="1"/>
</dbReference>
<feature type="region of interest" description="Disordered" evidence="2">
    <location>
        <begin position="194"/>
        <end position="231"/>
    </location>
</feature>
<dbReference type="OrthoDB" id="445232at2759"/>
<dbReference type="InterPro" id="IPR003128">
    <property type="entry name" value="Villin_headpiece"/>
</dbReference>
<dbReference type="GO" id="GO:0007010">
    <property type="term" value="P:cytoskeleton organization"/>
    <property type="evidence" value="ECO:0007669"/>
    <property type="project" value="InterPro"/>
</dbReference>
<dbReference type="Gene3D" id="1.10.950.10">
    <property type="entry name" value="Villin headpiece domain"/>
    <property type="match status" value="1"/>
</dbReference>
<evidence type="ECO:0000313" key="7">
    <source>
        <dbReference type="Proteomes" id="UP001152797"/>
    </source>
</evidence>
<dbReference type="GO" id="GO:0032970">
    <property type="term" value="P:regulation of actin filament-based process"/>
    <property type="evidence" value="ECO:0007669"/>
    <property type="project" value="TreeGrafter"/>
</dbReference>
<name>A0A9P1BHR1_9DINO</name>
<dbReference type="PANTHER" id="PTHR46334">
    <property type="entry name" value="COSTARS FAMILY PROTEIN ABRACL"/>
    <property type="match status" value="1"/>
</dbReference>
<feature type="region of interest" description="Disordered" evidence="2">
    <location>
        <begin position="83"/>
        <end position="132"/>
    </location>
</feature>
<organism evidence="4">
    <name type="scientific">Cladocopium goreaui</name>
    <dbReference type="NCBI Taxonomy" id="2562237"/>
    <lineage>
        <taxon>Eukaryota</taxon>
        <taxon>Sar</taxon>
        <taxon>Alveolata</taxon>
        <taxon>Dinophyceae</taxon>
        <taxon>Suessiales</taxon>
        <taxon>Symbiodiniaceae</taxon>
        <taxon>Cladocopium</taxon>
    </lineage>
</organism>
<keyword evidence="7" id="KW-1185">Reference proteome</keyword>
<evidence type="ECO:0000313" key="6">
    <source>
        <dbReference type="EMBL" id="CAL4760057.1"/>
    </source>
</evidence>
<dbReference type="Proteomes" id="UP001152797">
    <property type="component" value="Unassembled WGS sequence"/>
</dbReference>
<dbReference type="SUPFAM" id="SSF47050">
    <property type="entry name" value="VHP, Villin headpiece domain"/>
    <property type="match status" value="1"/>
</dbReference>
<dbReference type="EMBL" id="CAMXCT010000031">
    <property type="protein sequence ID" value="CAI3972745.1"/>
    <property type="molecule type" value="Genomic_DNA"/>
</dbReference>
<dbReference type="SMART" id="SM00153">
    <property type="entry name" value="VHP"/>
    <property type="match status" value="1"/>
</dbReference>
<comment type="caution">
    <text evidence="4">The sequence shown here is derived from an EMBL/GenBank/DDBJ whole genome shotgun (WGS) entry which is preliminary data.</text>
</comment>
<evidence type="ECO:0000313" key="5">
    <source>
        <dbReference type="EMBL" id="CAL1126120.1"/>
    </source>
</evidence>
<dbReference type="Pfam" id="PF02209">
    <property type="entry name" value="VHP"/>
    <property type="match status" value="1"/>
</dbReference>
<dbReference type="InterPro" id="IPR036886">
    <property type="entry name" value="Villin_headpiece_dom_sf"/>
</dbReference>
<dbReference type="EMBL" id="CAMXCT020000031">
    <property type="protein sequence ID" value="CAL1126120.1"/>
    <property type="molecule type" value="Genomic_DNA"/>
</dbReference>
<reference evidence="5" key="2">
    <citation type="submission" date="2024-04" db="EMBL/GenBank/DDBJ databases">
        <authorList>
            <person name="Chen Y."/>
            <person name="Shah S."/>
            <person name="Dougan E. K."/>
            <person name="Thang M."/>
            <person name="Chan C."/>
        </authorList>
    </citation>
    <scope>NUCLEOTIDE SEQUENCE [LARGE SCALE GENOMIC DNA]</scope>
</reference>
<feature type="compositionally biased region" description="Basic and acidic residues" evidence="2">
    <location>
        <begin position="122"/>
        <end position="132"/>
    </location>
</feature>
<dbReference type="InterPro" id="IPR038095">
    <property type="entry name" value="Costars_sf"/>
</dbReference>
<proteinExistence type="inferred from homology"/>
<feature type="domain" description="HP" evidence="3">
    <location>
        <begin position="207"/>
        <end position="271"/>
    </location>
</feature>
<evidence type="ECO:0000256" key="2">
    <source>
        <dbReference type="SAM" id="MobiDB-lite"/>
    </source>
</evidence>
<feature type="compositionally biased region" description="Basic and acidic residues" evidence="2">
    <location>
        <begin position="208"/>
        <end position="218"/>
    </location>
</feature>
<feature type="compositionally biased region" description="Low complexity" evidence="2">
    <location>
        <begin position="97"/>
        <end position="111"/>
    </location>
</feature>
<dbReference type="PANTHER" id="PTHR46334:SF1">
    <property type="entry name" value="COSTARS FAMILY PROTEIN ABRACL"/>
    <property type="match status" value="1"/>
</dbReference>
<dbReference type="InterPro" id="IPR044302">
    <property type="entry name" value="Costars"/>
</dbReference>
<dbReference type="PROSITE" id="PS51089">
    <property type="entry name" value="HP"/>
    <property type="match status" value="1"/>
</dbReference>
<dbReference type="GO" id="GO:0003779">
    <property type="term" value="F:actin binding"/>
    <property type="evidence" value="ECO:0007669"/>
    <property type="project" value="InterPro"/>
</dbReference>
<gene>
    <name evidence="4" type="ORF">C1SCF055_LOCUS1305</name>
</gene>
<reference evidence="4" key="1">
    <citation type="submission" date="2022-10" db="EMBL/GenBank/DDBJ databases">
        <authorList>
            <person name="Chen Y."/>
            <person name="Dougan E. K."/>
            <person name="Chan C."/>
            <person name="Rhodes N."/>
            <person name="Thang M."/>
        </authorList>
    </citation>
    <scope>NUCLEOTIDE SEQUENCE</scope>
</reference>
<dbReference type="SMART" id="SM01283">
    <property type="entry name" value="Costars"/>
    <property type="match status" value="1"/>
</dbReference>
<evidence type="ECO:0000259" key="3">
    <source>
        <dbReference type="PROSITE" id="PS51089"/>
    </source>
</evidence>
<dbReference type="Pfam" id="PF14705">
    <property type="entry name" value="Costars"/>
    <property type="match status" value="1"/>
</dbReference>